<dbReference type="SUPFAM" id="SSF52266">
    <property type="entry name" value="SGNH hydrolase"/>
    <property type="match status" value="1"/>
</dbReference>
<dbReference type="InterPro" id="IPR013830">
    <property type="entry name" value="SGNH_hydro"/>
</dbReference>
<evidence type="ECO:0000313" key="2">
    <source>
        <dbReference type="EMBL" id="KRX09406.1"/>
    </source>
</evidence>
<dbReference type="InterPro" id="IPR036514">
    <property type="entry name" value="SGNH_hydro_sf"/>
</dbReference>
<gene>
    <name evidence="2" type="ORF">PPERSA_04712</name>
</gene>
<dbReference type="OMA" id="MGNHIAD"/>
<dbReference type="Gene3D" id="3.40.50.1110">
    <property type="entry name" value="SGNH hydrolase"/>
    <property type="match status" value="1"/>
</dbReference>
<dbReference type="EMBL" id="LDAU01000051">
    <property type="protein sequence ID" value="KRX09406.1"/>
    <property type="molecule type" value="Genomic_DNA"/>
</dbReference>
<proteinExistence type="predicted"/>
<evidence type="ECO:0000259" key="1">
    <source>
        <dbReference type="Pfam" id="PF13472"/>
    </source>
</evidence>
<dbReference type="GO" id="GO:0004622">
    <property type="term" value="F:phosphatidylcholine lysophospholipase activity"/>
    <property type="evidence" value="ECO:0007669"/>
    <property type="project" value="TreeGrafter"/>
</dbReference>
<dbReference type="AlphaFoldDB" id="A0A0V0R4K9"/>
<protein>
    <recommendedName>
        <fullName evidence="1">SGNH hydrolase-type esterase domain-containing protein</fullName>
    </recommendedName>
</protein>
<dbReference type="InParanoid" id="A0A0V0R4K9"/>
<organism evidence="2 3">
    <name type="scientific">Pseudocohnilembus persalinus</name>
    <name type="common">Ciliate</name>
    <dbReference type="NCBI Taxonomy" id="266149"/>
    <lineage>
        <taxon>Eukaryota</taxon>
        <taxon>Sar</taxon>
        <taxon>Alveolata</taxon>
        <taxon>Ciliophora</taxon>
        <taxon>Intramacronucleata</taxon>
        <taxon>Oligohymenophorea</taxon>
        <taxon>Scuticociliatia</taxon>
        <taxon>Philasterida</taxon>
        <taxon>Pseudocohnilembidae</taxon>
        <taxon>Pseudocohnilembus</taxon>
    </lineage>
</organism>
<dbReference type="InterPro" id="IPR051532">
    <property type="entry name" value="Ester_Hydrolysis_Enzymes"/>
</dbReference>
<sequence length="200" mass="23328">MGDSLTEGLYDSWSYEFSPYTLILGDRLRNKYKDIDIQIFNEGVSGEKVQNMPERLQKILSEQNFDFMILLGGTNDLGYGIPPKDIAKNLLDLLQQAWKQNMVTLQLTVPQCKGAIQNKQRDQLNDQIRKELVKQNSKAFLLDFHEKFDLNNMTENDKVDLWARDGLHFSQKGYEKMGEYIFDAIEKNEIIQKIIDNRKN</sequence>
<dbReference type="OrthoDB" id="408760at2759"/>
<dbReference type="Pfam" id="PF13472">
    <property type="entry name" value="Lipase_GDSL_2"/>
    <property type="match status" value="1"/>
</dbReference>
<reference evidence="2 3" key="1">
    <citation type="journal article" date="2015" name="Sci. Rep.">
        <title>Genome of the facultative scuticociliatosis pathogen Pseudocohnilembus persalinus provides insight into its virulence through horizontal gene transfer.</title>
        <authorList>
            <person name="Xiong J."/>
            <person name="Wang G."/>
            <person name="Cheng J."/>
            <person name="Tian M."/>
            <person name="Pan X."/>
            <person name="Warren A."/>
            <person name="Jiang C."/>
            <person name="Yuan D."/>
            <person name="Miao W."/>
        </authorList>
    </citation>
    <scope>NUCLEOTIDE SEQUENCE [LARGE SCALE GENOMIC DNA]</scope>
    <source>
        <strain evidence="2">36N120E</strain>
    </source>
</reference>
<feature type="domain" description="SGNH hydrolase-type esterase" evidence="1">
    <location>
        <begin position="1"/>
        <end position="175"/>
    </location>
</feature>
<comment type="caution">
    <text evidence="2">The sequence shown here is derived from an EMBL/GenBank/DDBJ whole genome shotgun (WGS) entry which is preliminary data.</text>
</comment>
<evidence type="ECO:0000313" key="3">
    <source>
        <dbReference type="Proteomes" id="UP000054937"/>
    </source>
</evidence>
<accession>A0A0V0R4K9</accession>
<dbReference type="Proteomes" id="UP000054937">
    <property type="component" value="Unassembled WGS sequence"/>
</dbReference>
<dbReference type="CDD" id="cd00229">
    <property type="entry name" value="SGNH_hydrolase"/>
    <property type="match status" value="1"/>
</dbReference>
<name>A0A0V0R4K9_PSEPJ</name>
<keyword evidence="3" id="KW-1185">Reference proteome</keyword>
<dbReference type="PANTHER" id="PTHR30383">
    <property type="entry name" value="THIOESTERASE 1/PROTEASE 1/LYSOPHOSPHOLIPASE L1"/>
    <property type="match status" value="1"/>
</dbReference>
<dbReference type="PANTHER" id="PTHR30383:SF19">
    <property type="entry name" value="FIBRONECTIN TYPE-III DOMAIN-CONTAINING PROTEIN"/>
    <property type="match status" value="1"/>
</dbReference>